<dbReference type="CDD" id="cd07122">
    <property type="entry name" value="ALDH_F20_ACDH"/>
    <property type="match status" value="1"/>
</dbReference>
<dbReference type="CDD" id="cd08178">
    <property type="entry name" value="AAD_C"/>
    <property type="match status" value="1"/>
</dbReference>
<accession>A0A2P6V3A9</accession>
<comment type="cofactor">
    <cofactor evidence="1">
        <name>Fe(2+)</name>
        <dbReference type="ChEBI" id="CHEBI:29033"/>
    </cofactor>
</comment>
<dbReference type="InterPro" id="IPR016162">
    <property type="entry name" value="Ald_DH_N"/>
</dbReference>
<evidence type="ECO:0000259" key="11">
    <source>
        <dbReference type="Pfam" id="PF00465"/>
    </source>
</evidence>
<comment type="similarity">
    <text evidence="7">In the N-terminal section; belongs to the aldehyde dehydrogenase family.</text>
</comment>
<comment type="similarity">
    <text evidence="8">In the C-terminal section; belongs to the iron-containing alcohol dehydrogenase family.</text>
</comment>
<evidence type="ECO:0000313" key="14">
    <source>
        <dbReference type="Proteomes" id="UP000239649"/>
    </source>
</evidence>
<dbReference type="GO" id="GO:0004022">
    <property type="term" value="F:alcohol dehydrogenase (NAD+) activity"/>
    <property type="evidence" value="ECO:0007669"/>
    <property type="project" value="InterPro"/>
</dbReference>
<dbReference type="EC" id="1.1.1.1" evidence="2"/>
<dbReference type="NCBIfam" id="NF010378">
    <property type="entry name" value="PRK13805.1"/>
    <property type="match status" value="1"/>
</dbReference>
<feature type="region of interest" description="Disordered" evidence="9">
    <location>
        <begin position="11"/>
        <end position="39"/>
    </location>
</feature>
<evidence type="ECO:0000256" key="2">
    <source>
        <dbReference type="ARBA" id="ARBA00013190"/>
    </source>
</evidence>
<dbReference type="Gene3D" id="3.40.605.10">
    <property type="entry name" value="Aldehyde Dehydrogenase, Chain A, domain 1"/>
    <property type="match status" value="1"/>
</dbReference>
<keyword evidence="3" id="KW-0560">Oxidoreductase</keyword>
<evidence type="ECO:0000256" key="5">
    <source>
        <dbReference type="ARBA" id="ARBA00023027"/>
    </source>
</evidence>
<dbReference type="OrthoDB" id="339764at2759"/>
<reference evidence="13 14" key="1">
    <citation type="journal article" date="2018" name="Plant J.">
        <title>Genome sequences of Chlorella sorokiniana UTEX 1602 and Micractinium conductrix SAG 241.80: implications to maltose excretion by a green alga.</title>
        <authorList>
            <person name="Arriola M.B."/>
            <person name="Velmurugan N."/>
            <person name="Zhang Y."/>
            <person name="Plunkett M.H."/>
            <person name="Hondzo H."/>
            <person name="Barney B.M."/>
        </authorList>
    </citation>
    <scope>NUCLEOTIDE SEQUENCE [LARGE SCALE GENOMIC DNA]</scope>
    <source>
        <strain evidence="13 14">SAG 241.80</strain>
    </source>
</reference>
<name>A0A2P6V3A9_9CHLO</name>
<dbReference type="GO" id="GO:0005739">
    <property type="term" value="C:mitochondrion"/>
    <property type="evidence" value="ECO:0007669"/>
    <property type="project" value="TreeGrafter"/>
</dbReference>
<dbReference type="InterPro" id="IPR016161">
    <property type="entry name" value="Ald_DH/histidinol_DH"/>
</dbReference>
<dbReference type="Proteomes" id="UP000239649">
    <property type="component" value="Unassembled WGS sequence"/>
</dbReference>
<dbReference type="Pfam" id="PF00171">
    <property type="entry name" value="Aldedh"/>
    <property type="match status" value="1"/>
</dbReference>
<dbReference type="InterPro" id="IPR001670">
    <property type="entry name" value="ADH_Fe/GldA"/>
</dbReference>
<feature type="domain" description="Aldehyde dehydrogenase" evidence="10">
    <location>
        <begin position="41"/>
        <end position="320"/>
    </location>
</feature>
<dbReference type="PROSITE" id="PS00060">
    <property type="entry name" value="ADH_IRON_2"/>
    <property type="match status" value="1"/>
</dbReference>
<dbReference type="Gene3D" id="1.20.1090.10">
    <property type="entry name" value="Dehydroquinate synthase-like - alpha domain"/>
    <property type="match status" value="1"/>
</dbReference>
<evidence type="ECO:0000313" key="13">
    <source>
        <dbReference type="EMBL" id="PSC68567.1"/>
    </source>
</evidence>
<dbReference type="InterPro" id="IPR034789">
    <property type="entry name" value="AAD_C"/>
</dbReference>
<feature type="domain" description="Alcohol dehydrogenase iron-type/glycerol dehydrogenase GldA" evidence="11">
    <location>
        <begin position="508"/>
        <end position="685"/>
    </location>
</feature>
<comment type="caution">
    <text evidence="13">The sequence shown here is derived from an EMBL/GenBank/DDBJ whole genome shotgun (WGS) entry which is preliminary data.</text>
</comment>
<keyword evidence="14" id="KW-1185">Reference proteome</keyword>
<dbReference type="SUPFAM" id="SSF53720">
    <property type="entry name" value="ALDH-like"/>
    <property type="match status" value="1"/>
</dbReference>
<dbReference type="InterPro" id="IPR018211">
    <property type="entry name" value="ADH_Fe_CS"/>
</dbReference>
<proteinExistence type="inferred from homology"/>
<dbReference type="InterPro" id="IPR015590">
    <property type="entry name" value="Aldehyde_DH_dom"/>
</dbReference>
<dbReference type="GO" id="GO:0046872">
    <property type="term" value="F:metal ion binding"/>
    <property type="evidence" value="ECO:0007669"/>
    <property type="project" value="InterPro"/>
</dbReference>
<sequence>MPGMPCPVVIPASKGHSVPETNGVEAAHEQPKGLPRALSSDPITVTTVHKAASEADMAMLNNLLAASKAAQSQYAKFTQAQVDEIFKCAALAANDQRLPLAKMAVEETGMGMVEDKVIKNHFASEFIYNKYKNEKTCDVIEVDPQGGFTKVAEPMGVIAGVVPTTNPTSTAIFKSLLALKTRNSLVLCPHPRARKCTIEAARIVRDAAVAAGAPEDIISWIEQPSLLVSQALMQSPQVSLILATGGPQMVKAAYSSGNPALGVGAGNTPAVIDETADVEMAVSSVLLSKTFDHGVICASEQSVVVVDSQYDAVKAEFVRRGAYFLKNEEEKDKVRSKLLIDGRLNADIVGQSAQKLAQIFGIEVPEWTRVIIGEADIIGKEEALSQEKLCPVLAMYRASNFHDAVEKADRLVMLFGAGHTSVLYTSPLNREHIQKFTLAMKTVRVLVNQPASQGAIGDLYNFHLDPSLTLGCGSWGSTSVSANVGPKNLLNIKSCIERRENMLWFRVPPKIYFKGGCMEVALAELKGKQRAFVVTDKPLYDLGYADQVTHILDRHNIHHQTFYRVAPDPTLACIEDGLSELREFRPDVIIALGGGSPMDAAKVMWLMYECPEIDFRGLAVRFMDIRKRVYEVPELGKKALMVCIPTTSGTGSEVTPFAVVTDEKTGIKYPLADYALTPHMAIVDPQLVIHMPKTLTAFGGIDALVHSLESYVSVFATDYTKGLSREAVSILFKFLPRAYANGNRDLEARERVHSAATIAGMAFANAFLGICHSLAHKLGSAFHIPHGMANAALITHVIRYNATDRPMKMAVFPQYQYPQAKDRYAELSDMLGLGGTTPDQKVMHLIEAVEALKAKIGIPATIREIVGADKETEFMDVLDTIADMAFDDQCTGANPRYPLISDLKQILKDAWGAPILPNDGRLKALRRFPTYLTAEVLSGAHVTHPVAATPSRRSFEGNEFTAPAASPPISPLRSLA</sequence>
<dbReference type="FunFam" id="1.20.1090.10:FF:000001">
    <property type="entry name" value="Aldehyde-alcohol dehydrogenase"/>
    <property type="match status" value="1"/>
</dbReference>
<dbReference type="InterPro" id="IPR016163">
    <property type="entry name" value="Ald_DH_C"/>
</dbReference>
<keyword evidence="4" id="KW-0408">Iron</keyword>
<keyword evidence="5" id="KW-0520">NAD</keyword>
<dbReference type="SUPFAM" id="SSF56796">
    <property type="entry name" value="Dehydroquinate synthase-like"/>
    <property type="match status" value="1"/>
</dbReference>
<feature type="domain" description="Fe-containing alcohol dehydrogenase-like C-terminal" evidence="12">
    <location>
        <begin position="696"/>
        <end position="911"/>
    </location>
</feature>
<evidence type="ECO:0000256" key="7">
    <source>
        <dbReference type="ARBA" id="ARBA00035641"/>
    </source>
</evidence>
<dbReference type="AlphaFoldDB" id="A0A2P6V3A9"/>
<evidence type="ECO:0000256" key="9">
    <source>
        <dbReference type="SAM" id="MobiDB-lite"/>
    </source>
</evidence>
<evidence type="ECO:0000256" key="3">
    <source>
        <dbReference type="ARBA" id="ARBA00023002"/>
    </source>
</evidence>
<dbReference type="GO" id="GO:0016620">
    <property type="term" value="F:oxidoreductase activity, acting on the aldehyde or oxo group of donors, NAD or NADP as acceptor"/>
    <property type="evidence" value="ECO:0007669"/>
    <property type="project" value="InterPro"/>
</dbReference>
<dbReference type="PANTHER" id="PTHR11496">
    <property type="entry name" value="ALCOHOL DEHYDROGENASE"/>
    <property type="match status" value="1"/>
</dbReference>
<dbReference type="PROSITE" id="PS00913">
    <property type="entry name" value="ADH_IRON_1"/>
    <property type="match status" value="1"/>
</dbReference>
<gene>
    <name evidence="13" type="ORF">C2E20_7805</name>
</gene>
<dbReference type="Gene3D" id="3.40.50.1970">
    <property type="match status" value="1"/>
</dbReference>
<evidence type="ECO:0000256" key="6">
    <source>
        <dbReference type="ARBA" id="ARBA00023268"/>
    </source>
</evidence>
<keyword evidence="6" id="KW-0511">Multifunctional enzyme</keyword>
<dbReference type="EMBL" id="LHPF02000035">
    <property type="protein sequence ID" value="PSC68567.1"/>
    <property type="molecule type" value="Genomic_DNA"/>
</dbReference>
<dbReference type="STRING" id="554055.A0A2P6V3A9"/>
<dbReference type="Pfam" id="PF00465">
    <property type="entry name" value="Fe-ADH"/>
    <property type="match status" value="1"/>
</dbReference>
<dbReference type="Pfam" id="PF25137">
    <property type="entry name" value="ADH_Fe_C"/>
    <property type="match status" value="1"/>
</dbReference>
<evidence type="ECO:0000259" key="10">
    <source>
        <dbReference type="Pfam" id="PF00171"/>
    </source>
</evidence>
<dbReference type="InterPro" id="IPR039697">
    <property type="entry name" value="Alcohol_dehydrogenase_Fe"/>
</dbReference>
<dbReference type="FunFam" id="3.40.50.1970:FF:000002">
    <property type="entry name" value="Aldehyde-alcohol dehydrogenase"/>
    <property type="match status" value="1"/>
</dbReference>
<feature type="region of interest" description="Disordered" evidence="9">
    <location>
        <begin position="953"/>
        <end position="976"/>
    </location>
</feature>
<evidence type="ECO:0000256" key="8">
    <source>
        <dbReference type="ARBA" id="ARBA00035645"/>
    </source>
</evidence>
<evidence type="ECO:0000259" key="12">
    <source>
        <dbReference type="Pfam" id="PF25137"/>
    </source>
</evidence>
<evidence type="ECO:0000256" key="1">
    <source>
        <dbReference type="ARBA" id="ARBA00001954"/>
    </source>
</evidence>
<dbReference type="PANTHER" id="PTHR11496:SF83">
    <property type="entry name" value="HYDROXYACID-OXOACID TRANSHYDROGENASE, MITOCHONDRIAL"/>
    <property type="match status" value="1"/>
</dbReference>
<dbReference type="InterPro" id="IPR056798">
    <property type="entry name" value="ADH_Fe_C"/>
</dbReference>
<organism evidence="13 14">
    <name type="scientific">Micractinium conductrix</name>
    <dbReference type="NCBI Taxonomy" id="554055"/>
    <lineage>
        <taxon>Eukaryota</taxon>
        <taxon>Viridiplantae</taxon>
        <taxon>Chlorophyta</taxon>
        <taxon>core chlorophytes</taxon>
        <taxon>Trebouxiophyceae</taxon>
        <taxon>Chlorellales</taxon>
        <taxon>Chlorellaceae</taxon>
        <taxon>Chlorella clade</taxon>
        <taxon>Micractinium</taxon>
    </lineage>
</organism>
<dbReference type="InterPro" id="IPR012079">
    <property type="entry name" value="Bifunc_Ald-ADH"/>
</dbReference>
<evidence type="ECO:0000256" key="4">
    <source>
        <dbReference type="ARBA" id="ARBA00023004"/>
    </source>
</evidence>
<dbReference type="Gene3D" id="3.40.309.10">
    <property type="entry name" value="Aldehyde Dehydrogenase, Chain A, domain 2"/>
    <property type="match status" value="1"/>
</dbReference>
<protein>
    <recommendedName>
        <fullName evidence="2">alcohol dehydrogenase</fullName>
        <ecNumber evidence="2">1.1.1.1</ecNumber>
    </recommendedName>
</protein>